<evidence type="ECO:0000256" key="2">
    <source>
        <dbReference type="ARBA" id="ARBA00008926"/>
    </source>
</evidence>
<keyword evidence="13" id="KW-1185">Reference proteome</keyword>
<dbReference type="EMBL" id="LJSK01000115">
    <property type="protein sequence ID" value="KPI86805.1"/>
    <property type="molecule type" value="Genomic_DNA"/>
</dbReference>
<comment type="caution">
    <text evidence="12">The sequence shown here is derived from an EMBL/GenBank/DDBJ whole genome shotgun (WGS) entry which is preliminary data.</text>
</comment>
<feature type="compositionally biased region" description="Low complexity" evidence="10">
    <location>
        <begin position="56"/>
        <end position="91"/>
    </location>
</feature>
<comment type="similarity">
    <text evidence="2">Belongs to the nucleoporin GLFG family.</text>
</comment>
<dbReference type="VEuPathDB" id="TriTrypDB:Lsey_0115_0130"/>
<feature type="region of interest" description="Disordered" evidence="10">
    <location>
        <begin position="866"/>
        <end position="918"/>
    </location>
</feature>
<evidence type="ECO:0000313" key="12">
    <source>
        <dbReference type="EMBL" id="KPI86805.1"/>
    </source>
</evidence>
<gene>
    <name evidence="12" type="ORF">ABL78_4129</name>
</gene>
<dbReference type="OMA" id="VRRGNTF"/>
<reference evidence="12 13" key="1">
    <citation type="journal article" date="2015" name="PLoS Pathog.">
        <title>Leptomonas seymouri: Adaptations to the Dixenous Life Cycle Analyzed by Genome Sequencing, Transcriptome Profiling and Co-infection with Leishmania donovani.</title>
        <authorList>
            <person name="Kraeva N."/>
            <person name="Butenko A."/>
            <person name="Hlavacova J."/>
            <person name="Kostygov A."/>
            <person name="Myskova J."/>
            <person name="Grybchuk D."/>
            <person name="Lestinova T."/>
            <person name="Votypka J."/>
            <person name="Volf P."/>
            <person name="Opperdoes F."/>
            <person name="Flegontov P."/>
            <person name="Lukes J."/>
            <person name="Yurchenko V."/>
        </authorList>
    </citation>
    <scope>NUCLEOTIDE SEQUENCE [LARGE SCALE GENOMIC DNA]</scope>
    <source>
        <strain evidence="12 13">ATCC 30220</strain>
    </source>
</reference>
<feature type="compositionally biased region" description="Low complexity" evidence="10">
    <location>
        <begin position="697"/>
        <end position="714"/>
    </location>
</feature>
<dbReference type="SUPFAM" id="SSF82215">
    <property type="entry name" value="C-terminal autoproteolytic domain of nucleoporin nup98"/>
    <property type="match status" value="1"/>
</dbReference>
<evidence type="ECO:0000313" key="13">
    <source>
        <dbReference type="Proteomes" id="UP000038009"/>
    </source>
</evidence>
<keyword evidence="5" id="KW-0509">mRNA transport</keyword>
<evidence type="ECO:0000256" key="6">
    <source>
        <dbReference type="ARBA" id="ARBA00022927"/>
    </source>
</evidence>
<comment type="subcellular location">
    <subcellularLocation>
        <location evidence="1">Nucleus</location>
        <location evidence="1">Nuclear pore complex</location>
    </subcellularLocation>
</comment>
<evidence type="ECO:0000256" key="9">
    <source>
        <dbReference type="ARBA" id="ARBA00023242"/>
    </source>
</evidence>
<keyword evidence="7" id="KW-0811">Translocation</keyword>
<evidence type="ECO:0000256" key="5">
    <source>
        <dbReference type="ARBA" id="ARBA00022816"/>
    </source>
</evidence>
<dbReference type="InterPro" id="IPR021967">
    <property type="entry name" value="Nup98_C"/>
</dbReference>
<dbReference type="GO" id="GO:0006405">
    <property type="term" value="P:RNA export from nucleus"/>
    <property type="evidence" value="ECO:0007669"/>
    <property type="project" value="TreeGrafter"/>
</dbReference>
<feature type="compositionally biased region" description="Low complexity" evidence="10">
    <location>
        <begin position="31"/>
        <end position="44"/>
    </location>
</feature>
<accession>A0A0N1I3X0</accession>
<dbReference type="Proteomes" id="UP000038009">
    <property type="component" value="Unassembled WGS sequence"/>
</dbReference>
<dbReference type="GO" id="GO:0000973">
    <property type="term" value="P:post-transcriptional tethering of RNA polymerase II gene DNA at nuclear periphery"/>
    <property type="evidence" value="ECO:0007669"/>
    <property type="project" value="TreeGrafter"/>
</dbReference>
<keyword evidence="3" id="KW-0813">Transport</keyword>
<dbReference type="GO" id="GO:0003723">
    <property type="term" value="F:RNA binding"/>
    <property type="evidence" value="ECO:0007669"/>
    <property type="project" value="TreeGrafter"/>
</dbReference>
<feature type="region of interest" description="Disordered" evidence="10">
    <location>
        <begin position="20"/>
        <end position="303"/>
    </location>
</feature>
<feature type="compositionally biased region" description="Basic and acidic residues" evidence="10">
    <location>
        <begin position="909"/>
        <end position="918"/>
    </location>
</feature>
<dbReference type="InterPro" id="IPR036903">
    <property type="entry name" value="Nup98_auto-Pept-S59_dom_sf"/>
</dbReference>
<evidence type="ECO:0000256" key="3">
    <source>
        <dbReference type="ARBA" id="ARBA00022448"/>
    </source>
</evidence>
<keyword evidence="4" id="KW-0068">Autocatalytic cleavage</keyword>
<dbReference type="Pfam" id="PF12110">
    <property type="entry name" value="Nup96"/>
    <property type="match status" value="1"/>
</dbReference>
<evidence type="ECO:0000256" key="7">
    <source>
        <dbReference type="ARBA" id="ARBA00023010"/>
    </source>
</evidence>
<dbReference type="Gene3D" id="3.30.1610.10">
    <property type="entry name" value="Peptidase S59, nucleoporin"/>
    <property type="match status" value="1"/>
</dbReference>
<feature type="compositionally biased region" description="Low complexity" evidence="10">
    <location>
        <begin position="99"/>
        <end position="114"/>
    </location>
</feature>
<evidence type="ECO:0000256" key="10">
    <source>
        <dbReference type="SAM" id="MobiDB-lite"/>
    </source>
</evidence>
<proteinExistence type="inferred from homology"/>
<feature type="compositionally biased region" description="Gly residues" evidence="10">
    <location>
        <begin position="240"/>
        <end position="269"/>
    </location>
</feature>
<feature type="compositionally biased region" description="Low complexity" evidence="10">
    <location>
        <begin position="126"/>
        <end position="185"/>
    </location>
</feature>
<dbReference type="OrthoDB" id="3797628at2759"/>
<dbReference type="PANTHER" id="PTHR23198">
    <property type="entry name" value="NUCLEOPORIN"/>
    <property type="match status" value="1"/>
</dbReference>
<keyword evidence="8" id="KW-0906">Nuclear pore complex</keyword>
<dbReference type="InterPro" id="IPR007230">
    <property type="entry name" value="Nup98_auto-Pept-S59_dom"/>
</dbReference>
<dbReference type="GO" id="GO:0044614">
    <property type="term" value="C:nuclear pore cytoplasmic filaments"/>
    <property type="evidence" value="ECO:0007669"/>
    <property type="project" value="TreeGrafter"/>
</dbReference>
<feature type="region of interest" description="Disordered" evidence="10">
    <location>
        <begin position="686"/>
        <end position="719"/>
    </location>
</feature>
<dbReference type="GO" id="GO:0008139">
    <property type="term" value="F:nuclear localization sequence binding"/>
    <property type="evidence" value="ECO:0007669"/>
    <property type="project" value="TreeGrafter"/>
</dbReference>
<evidence type="ECO:0000256" key="1">
    <source>
        <dbReference type="ARBA" id="ARBA00004567"/>
    </source>
</evidence>
<feature type="region of interest" description="Disordered" evidence="10">
    <location>
        <begin position="433"/>
        <end position="534"/>
    </location>
</feature>
<feature type="domain" description="Peptidase S59" evidence="11">
    <location>
        <begin position="726"/>
        <end position="848"/>
    </location>
</feature>
<feature type="compositionally biased region" description="Gly residues" evidence="10">
    <location>
        <begin position="186"/>
        <end position="223"/>
    </location>
</feature>
<keyword evidence="6" id="KW-0653">Protein transport</keyword>
<evidence type="ECO:0000256" key="4">
    <source>
        <dbReference type="ARBA" id="ARBA00022813"/>
    </source>
</evidence>
<name>A0A0N1I3X0_LEPSE</name>
<dbReference type="GO" id="GO:0006606">
    <property type="term" value="P:protein import into nucleus"/>
    <property type="evidence" value="ECO:0007669"/>
    <property type="project" value="TreeGrafter"/>
</dbReference>
<feature type="compositionally biased region" description="Gly residues" evidence="10">
    <location>
        <begin position="115"/>
        <end position="125"/>
    </location>
</feature>
<dbReference type="GO" id="GO:0017056">
    <property type="term" value="F:structural constituent of nuclear pore"/>
    <property type="evidence" value="ECO:0007669"/>
    <property type="project" value="InterPro"/>
</dbReference>
<dbReference type="GO" id="GO:0051028">
    <property type="term" value="P:mRNA transport"/>
    <property type="evidence" value="ECO:0007669"/>
    <property type="project" value="UniProtKB-KW"/>
</dbReference>
<sequence length="1553" mass="159016">MNTFGSGGFGQNKVGGFNQPAAAGGFGQMNAPQQGGFGQPQQQVGGFGQQAGGFGQQQPPQGGMFGQQPQQAGGFGQSQQQQPQANAFGQRPGVGGFGQPQQQANAFGQPPQQAGGFGQQPGGFGQQPQQQVGGFGQQQQQVNAFGQPPQQANAFGQPQQQAGGFGQQPQQQVGGFGQQPQPMQAGGFGQSAGSGFGAAGRGTGGFGLQPAAGGFGQQPGGFGQQQQQGGFGAAQQPAAGGFGAAGRGTGGFGQQPAAGGFGQQQGGFSGQQQQGFGVAQQPAAGGFGAAQQPPVGGFGQPGAGAGFGAGRGATTGFGAAAGGGFGAPAQQTAGFGQPAAVGGFGAAQQPGAGAGFGQGAAGGGFGAAGRGTGGFGQQSAVGGFGAQQSGFGAQQPAAGGFGAAQQPAARGFGQAGVGTGFGAGRGATTGFGQPAAASGFGQPPAAGTGFGQPAATSGFGQPPAAGTGFGQPAATSGFGQPPAAGTGFGQPAATSGFGQPPAAGTGFGQPAAGAVGFGQQPAATGGFGQPPAAGTGFGQPAAGVGFGQAALGTGFGQQPAVAGGFGPAPVAAGAAPGGLSFGRPTDLSFMSLPDYNANPYGNVLLFDTYERPLATKQSSKPPGSELTTPAPSTRRAIHTWLVGQMRAPEENTLMNQGPASLGSSALSPLALKEMLVPAVQLGASGEADKASTTTGTQQQQPLSLSRPSSASDDAAGGNAVAPQCSNVDYVLSPSLAELSTYAPDRLRRVSHFCVRLRDGSCEICFLDVVNLVRVDVAEVLQLSRDGRAVLYPRGAAPPLSSGLSVRAEVRVRDETGELKEGLIRHCKEVQGNFVGYRQGWCIYRLNDTGKAGADGATRATAAAVPATTESSGLRPLSIVHDDDDYSRNLNDTRDDLSDSAADMGGSARSFEENESRTASDKLVAAASPVTEVRQFTVPVASRQAAVAERRVVSAAAADFQLPYELPDMTVKSKVEPFAVKLGAARPPLETRVFYVGAQESAIQRAYVNHPGGLHGSENSVRGMLARSSRAGFSAAGTIAFASHAELRDDADSDRAVPEVVGACAVAATPFHWHKPANKPLTQCAVSLLRLLLQHTDVVEDGGQDAATCPQASIHLHRDKSSNTLSVEKLMVAQKAVEDVLAAREVSLTRVEALSMRQTVTVLSLLSALYALPEADEALPNAVEESRYLRQLRHRNLATWLKRELAIFLDTATTTFTSPAEELVQIMLCHKLRDARTSARSIANEELARVVRVCGEGNQFGGYVEMAKGGFENGEEVRQRVVGLLSGKVEPFITVDEYDGVDDNATAVRPVPSAATWKQLLGIFTFYGCAPDTPAEDIIFTFLNRLRDPSSRKLNPLPPYAEGVDAQTLCTRRGKDLVRRGNTFKDAALLLLEGFAHGSAPPAGCLHPHASSYSGTDYLTAFLIVAAVRAIQLPREQVYKDAELSVLLGMTAELECNDETWFWGLLPLHLIETATDRVDAVRSFCKRNAMRVSALKEQGGSSTDFDRLLALLHVNAAWLNLVVAPAEEVRKAPFNSPSVATHAALEKALARLAL</sequence>
<dbReference type="PANTHER" id="PTHR23198:SF6">
    <property type="entry name" value="NUCLEAR PORE COMPLEX PROTEIN NUP98-NUP96"/>
    <property type="match status" value="1"/>
</dbReference>
<feature type="compositionally biased region" description="Low complexity" evidence="10">
    <location>
        <begin position="270"/>
        <end position="295"/>
    </location>
</feature>
<dbReference type="GO" id="GO:0034398">
    <property type="term" value="P:telomere tethering at nuclear periphery"/>
    <property type="evidence" value="ECO:0007669"/>
    <property type="project" value="TreeGrafter"/>
</dbReference>
<protein>
    <submittedName>
        <fullName evidence="12">Putative nucleoporin putative serine peptidase Clan SP family S59</fullName>
    </submittedName>
</protein>
<feature type="compositionally biased region" description="Low complexity" evidence="10">
    <location>
        <begin position="224"/>
        <end position="239"/>
    </location>
</feature>
<evidence type="ECO:0000256" key="8">
    <source>
        <dbReference type="ARBA" id="ARBA00023132"/>
    </source>
</evidence>
<dbReference type="Pfam" id="PF04096">
    <property type="entry name" value="Nucleoporin2"/>
    <property type="match status" value="1"/>
</dbReference>
<organism evidence="12 13">
    <name type="scientific">Leptomonas seymouri</name>
    <dbReference type="NCBI Taxonomy" id="5684"/>
    <lineage>
        <taxon>Eukaryota</taxon>
        <taxon>Discoba</taxon>
        <taxon>Euglenozoa</taxon>
        <taxon>Kinetoplastea</taxon>
        <taxon>Metakinetoplastina</taxon>
        <taxon>Trypanosomatida</taxon>
        <taxon>Trypanosomatidae</taxon>
        <taxon>Leishmaniinae</taxon>
        <taxon>Leptomonas</taxon>
    </lineage>
</organism>
<dbReference type="InterPro" id="IPR037665">
    <property type="entry name" value="Nucleoporin_S59-like"/>
</dbReference>
<keyword evidence="9" id="KW-0539">Nucleus</keyword>
<evidence type="ECO:0000259" key="11">
    <source>
        <dbReference type="PROSITE" id="PS51434"/>
    </source>
</evidence>
<dbReference type="PROSITE" id="PS51434">
    <property type="entry name" value="NUP_C"/>
    <property type="match status" value="1"/>
</dbReference>
<feature type="compositionally biased region" description="Gly residues" evidence="10">
    <location>
        <begin position="45"/>
        <end position="55"/>
    </location>
</feature>